<evidence type="ECO:0000313" key="3">
    <source>
        <dbReference type="EMBL" id="KAJ8481920.1"/>
    </source>
</evidence>
<keyword evidence="2" id="KW-1133">Transmembrane helix</keyword>
<dbReference type="EMBL" id="JAPEVG010000126">
    <property type="protein sequence ID" value="KAJ8481920.1"/>
    <property type="molecule type" value="Genomic_DNA"/>
</dbReference>
<proteinExistence type="predicted"/>
<accession>A0AAD7TTI0</accession>
<evidence type="ECO:0000256" key="2">
    <source>
        <dbReference type="SAM" id="Phobius"/>
    </source>
</evidence>
<feature type="transmembrane region" description="Helical" evidence="2">
    <location>
        <begin position="20"/>
        <end position="37"/>
    </location>
</feature>
<protein>
    <submittedName>
        <fullName evidence="3">Uncharacterized protein</fullName>
    </submittedName>
</protein>
<name>A0AAD7TTI0_9APHY</name>
<feature type="compositionally biased region" description="Basic and acidic residues" evidence="1">
    <location>
        <begin position="131"/>
        <end position="160"/>
    </location>
</feature>
<dbReference type="Proteomes" id="UP001215151">
    <property type="component" value="Unassembled WGS sequence"/>
</dbReference>
<comment type="caution">
    <text evidence="3">The sequence shown here is derived from an EMBL/GenBank/DDBJ whole genome shotgun (WGS) entry which is preliminary data.</text>
</comment>
<gene>
    <name evidence="3" type="ORF">ONZ51_g5703</name>
</gene>
<evidence type="ECO:0000256" key="1">
    <source>
        <dbReference type="SAM" id="MobiDB-lite"/>
    </source>
</evidence>
<feature type="compositionally biased region" description="Polar residues" evidence="1">
    <location>
        <begin position="62"/>
        <end position="129"/>
    </location>
</feature>
<feature type="region of interest" description="Disordered" evidence="1">
    <location>
        <begin position="46"/>
        <end position="160"/>
    </location>
</feature>
<evidence type="ECO:0000313" key="4">
    <source>
        <dbReference type="Proteomes" id="UP001215151"/>
    </source>
</evidence>
<organism evidence="3 4">
    <name type="scientific">Trametes cubensis</name>
    <dbReference type="NCBI Taxonomy" id="1111947"/>
    <lineage>
        <taxon>Eukaryota</taxon>
        <taxon>Fungi</taxon>
        <taxon>Dikarya</taxon>
        <taxon>Basidiomycota</taxon>
        <taxon>Agaricomycotina</taxon>
        <taxon>Agaricomycetes</taxon>
        <taxon>Polyporales</taxon>
        <taxon>Polyporaceae</taxon>
        <taxon>Trametes</taxon>
    </lineage>
</organism>
<keyword evidence="4" id="KW-1185">Reference proteome</keyword>
<sequence>MSSGATRGIQQAARGNNKLLLGGFAAISTGLGLFWYVQKEDQALKETAPHPGAIPTWEYRLTQEQNPMSNSDQHLTQRSSKTDVSINPKSVPTRSNDDQSGSQGPAASYLNATQGKATDEQQNSKSQPAPQKEKEPESEIASKRREGPEYDRQRHGSDSD</sequence>
<keyword evidence="2" id="KW-0472">Membrane</keyword>
<dbReference type="AlphaFoldDB" id="A0AAD7TTI0"/>
<keyword evidence="2" id="KW-0812">Transmembrane</keyword>
<reference evidence="3" key="1">
    <citation type="submission" date="2022-11" db="EMBL/GenBank/DDBJ databases">
        <title>Genome Sequence of Cubamyces cubensis.</title>
        <authorList>
            <person name="Buettner E."/>
        </authorList>
    </citation>
    <scope>NUCLEOTIDE SEQUENCE</scope>
    <source>
        <strain evidence="3">MPL-01</strain>
    </source>
</reference>